<dbReference type="AlphaFoldDB" id="A0AAW7X842"/>
<evidence type="ECO:0000256" key="15">
    <source>
        <dbReference type="SAM" id="Phobius"/>
    </source>
</evidence>
<evidence type="ECO:0000256" key="4">
    <source>
        <dbReference type="ARBA" id="ARBA00022448"/>
    </source>
</evidence>
<gene>
    <name evidence="16" type="ORF">Q4521_11100</name>
</gene>
<evidence type="ECO:0000256" key="8">
    <source>
        <dbReference type="ARBA" id="ARBA00022692"/>
    </source>
</evidence>
<keyword evidence="10" id="KW-0476">Mercury</keyword>
<evidence type="ECO:0000256" key="12">
    <source>
        <dbReference type="ARBA" id="ARBA00023136"/>
    </source>
</evidence>
<comment type="function">
    <text evidence="14">Involved in mercury resistance. Probably transfers a mercuric ion from the periplasmic Hg(2+)-binding protein MerP to the cytoplasmic mercuric reductase MerA.</text>
</comment>
<proteinExistence type="inferred from homology"/>
<evidence type="ECO:0000313" key="16">
    <source>
        <dbReference type="EMBL" id="MDO6423022.1"/>
    </source>
</evidence>
<accession>A0AAW7X842</accession>
<comment type="similarity">
    <text evidence="2">Belongs to the MerT family.</text>
</comment>
<evidence type="ECO:0000256" key="3">
    <source>
        <dbReference type="ARBA" id="ARBA00017053"/>
    </source>
</evidence>
<evidence type="ECO:0000256" key="13">
    <source>
        <dbReference type="ARBA" id="ARBA00030934"/>
    </source>
</evidence>
<dbReference type="Proteomes" id="UP001169760">
    <property type="component" value="Unassembled WGS sequence"/>
</dbReference>
<comment type="subcellular location">
    <subcellularLocation>
        <location evidence="1">Cell inner membrane</location>
        <topology evidence="1">Multi-pass membrane protein</topology>
    </subcellularLocation>
</comment>
<keyword evidence="9" id="KW-0479">Metal-binding</keyword>
<keyword evidence="11 15" id="KW-1133">Transmembrane helix</keyword>
<evidence type="ECO:0000256" key="9">
    <source>
        <dbReference type="ARBA" id="ARBA00022723"/>
    </source>
</evidence>
<dbReference type="Pfam" id="PF02411">
    <property type="entry name" value="MerT"/>
    <property type="match status" value="1"/>
</dbReference>
<keyword evidence="6" id="KW-1003">Cell membrane</keyword>
<evidence type="ECO:0000313" key="17">
    <source>
        <dbReference type="Proteomes" id="UP001169760"/>
    </source>
</evidence>
<dbReference type="GO" id="GO:0015097">
    <property type="term" value="F:mercury ion transmembrane transporter activity"/>
    <property type="evidence" value="ECO:0007669"/>
    <property type="project" value="InterPro"/>
</dbReference>
<dbReference type="EMBL" id="JAUOPB010000007">
    <property type="protein sequence ID" value="MDO6423022.1"/>
    <property type="molecule type" value="Genomic_DNA"/>
</dbReference>
<dbReference type="InterPro" id="IPR003457">
    <property type="entry name" value="Transprt_MerT"/>
</dbReference>
<keyword evidence="4" id="KW-0813">Transport</keyword>
<evidence type="ECO:0000256" key="14">
    <source>
        <dbReference type="ARBA" id="ARBA00045720"/>
    </source>
</evidence>
<keyword evidence="8 15" id="KW-0812">Transmembrane</keyword>
<keyword evidence="7" id="KW-0997">Cell inner membrane</keyword>
<reference evidence="16" key="1">
    <citation type="submission" date="2023-07" db="EMBL/GenBank/DDBJ databases">
        <title>Genome content predicts the carbon catabolic preferences of heterotrophic bacteria.</title>
        <authorList>
            <person name="Gralka M."/>
        </authorList>
    </citation>
    <scope>NUCLEOTIDE SEQUENCE</scope>
    <source>
        <strain evidence="16">I3M17_2</strain>
    </source>
</reference>
<evidence type="ECO:0000256" key="2">
    <source>
        <dbReference type="ARBA" id="ARBA00008224"/>
    </source>
</evidence>
<evidence type="ECO:0000256" key="5">
    <source>
        <dbReference type="ARBA" id="ARBA00022466"/>
    </source>
</evidence>
<sequence>MLAGLGAAIGASLCCAGPLILLSLGVSGAWIANLASLEPYRPLFVAAVFALFGWAGWQLFKTDSPGSGDCKPGEACATPETQRNRKTLFVVSLIAAIGFVASPYWIPLFV</sequence>
<name>A0AAW7X842_9GAMM</name>
<protein>
    <recommendedName>
        <fullName evidence="3">Mercuric transport protein MerT</fullName>
    </recommendedName>
    <alternativeName>
        <fullName evidence="13">Mercury ion transport protein</fullName>
    </alternativeName>
</protein>
<feature type="transmembrane region" description="Helical" evidence="15">
    <location>
        <begin position="40"/>
        <end position="57"/>
    </location>
</feature>
<comment type="caution">
    <text evidence="16">The sequence shown here is derived from an EMBL/GenBank/DDBJ whole genome shotgun (WGS) entry which is preliminary data.</text>
</comment>
<keyword evidence="12 15" id="KW-0472">Membrane</keyword>
<feature type="transmembrane region" description="Helical" evidence="15">
    <location>
        <begin position="88"/>
        <end position="106"/>
    </location>
</feature>
<evidence type="ECO:0000256" key="6">
    <source>
        <dbReference type="ARBA" id="ARBA00022475"/>
    </source>
</evidence>
<keyword evidence="5" id="KW-0475">Mercuric resistance</keyword>
<evidence type="ECO:0000256" key="11">
    <source>
        <dbReference type="ARBA" id="ARBA00022989"/>
    </source>
</evidence>
<dbReference type="GO" id="GO:0046872">
    <property type="term" value="F:metal ion binding"/>
    <property type="evidence" value="ECO:0007669"/>
    <property type="project" value="UniProtKB-KW"/>
</dbReference>
<dbReference type="Gene3D" id="1.10.287.910">
    <property type="entry name" value="bacterial mercury transporter, merf"/>
    <property type="match status" value="1"/>
</dbReference>
<organism evidence="16 17">
    <name type="scientific">Saccharophagus degradans</name>
    <dbReference type="NCBI Taxonomy" id="86304"/>
    <lineage>
        <taxon>Bacteria</taxon>
        <taxon>Pseudomonadati</taxon>
        <taxon>Pseudomonadota</taxon>
        <taxon>Gammaproteobacteria</taxon>
        <taxon>Cellvibrionales</taxon>
        <taxon>Cellvibrionaceae</taxon>
        <taxon>Saccharophagus</taxon>
    </lineage>
</organism>
<dbReference type="GO" id="GO:0005886">
    <property type="term" value="C:plasma membrane"/>
    <property type="evidence" value="ECO:0007669"/>
    <property type="project" value="UniProtKB-SubCell"/>
</dbReference>
<evidence type="ECO:0000256" key="10">
    <source>
        <dbReference type="ARBA" id="ARBA00022914"/>
    </source>
</evidence>
<evidence type="ECO:0000256" key="1">
    <source>
        <dbReference type="ARBA" id="ARBA00004429"/>
    </source>
</evidence>
<evidence type="ECO:0000256" key="7">
    <source>
        <dbReference type="ARBA" id="ARBA00022519"/>
    </source>
</evidence>